<keyword evidence="3" id="KW-0408">Iron</keyword>
<evidence type="ECO:0000256" key="6">
    <source>
        <dbReference type="SAM" id="MobiDB-lite"/>
    </source>
</evidence>
<keyword evidence="4" id="KW-0411">Iron-sulfur</keyword>
<keyword evidence="9" id="KW-1185">Reference proteome</keyword>
<evidence type="ECO:0000313" key="9">
    <source>
        <dbReference type="Proteomes" id="UP001153404"/>
    </source>
</evidence>
<dbReference type="InterPro" id="IPR006680">
    <property type="entry name" value="Amidohydro-rel"/>
</dbReference>
<evidence type="ECO:0000256" key="1">
    <source>
        <dbReference type="ARBA" id="ARBA00022714"/>
    </source>
</evidence>
<organism evidence="8 9">
    <name type="scientific">Cohnella rhizosphaerae</name>
    <dbReference type="NCBI Taxonomy" id="1457232"/>
    <lineage>
        <taxon>Bacteria</taxon>
        <taxon>Bacillati</taxon>
        <taxon>Bacillota</taxon>
        <taxon>Bacilli</taxon>
        <taxon>Bacillales</taxon>
        <taxon>Paenibacillaceae</taxon>
        <taxon>Cohnella</taxon>
    </lineage>
</organism>
<dbReference type="Proteomes" id="UP001153404">
    <property type="component" value="Unassembled WGS sequence"/>
</dbReference>
<dbReference type="SUPFAM" id="SSF51556">
    <property type="entry name" value="Metallo-dependent hydrolases"/>
    <property type="match status" value="1"/>
</dbReference>
<dbReference type="PANTHER" id="PTHR21240">
    <property type="entry name" value="2-AMINO-3-CARBOXYLMUCONATE-6-SEMIALDEHYDE DECARBOXYLASE"/>
    <property type="match status" value="1"/>
</dbReference>
<dbReference type="GO" id="GO:0016705">
    <property type="term" value="F:oxidoreductase activity, acting on paired donors, with incorporation or reduction of molecular oxygen"/>
    <property type="evidence" value="ECO:0007669"/>
    <property type="project" value="UniProtKB-ARBA"/>
</dbReference>
<keyword evidence="5" id="KW-0456">Lyase</keyword>
<dbReference type="Pfam" id="PF04909">
    <property type="entry name" value="Amidohydro_2"/>
    <property type="match status" value="1"/>
</dbReference>
<dbReference type="InterPro" id="IPR017941">
    <property type="entry name" value="Rieske_2Fe-2S"/>
</dbReference>
<reference evidence="8" key="1">
    <citation type="submission" date="2022-10" db="EMBL/GenBank/DDBJ databases">
        <title>Comparative genomic analysis of Cohnella hashimotonis sp. nov., isolated from the International Space Station.</title>
        <authorList>
            <person name="Simpson A."/>
            <person name="Venkateswaran K."/>
        </authorList>
    </citation>
    <scope>NUCLEOTIDE SEQUENCE</scope>
    <source>
        <strain evidence="8">DSM 28161</strain>
    </source>
</reference>
<dbReference type="PROSITE" id="PS51296">
    <property type="entry name" value="RIESKE"/>
    <property type="match status" value="1"/>
</dbReference>
<feature type="compositionally biased region" description="Low complexity" evidence="6">
    <location>
        <begin position="390"/>
        <end position="403"/>
    </location>
</feature>
<name>A0A9X4KX64_9BACL</name>
<evidence type="ECO:0000259" key="7">
    <source>
        <dbReference type="PROSITE" id="PS51296"/>
    </source>
</evidence>
<evidence type="ECO:0000256" key="3">
    <source>
        <dbReference type="ARBA" id="ARBA00023004"/>
    </source>
</evidence>
<dbReference type="GO" id="GO:0016831">
    <property type="term" value="F:carboxy-lyase activity"/>
    <property type="evidence" value="ECO:0007669"/>
    <property type="project" value="InterPro"/>
</dbReference>
<dbReference type="GO" id="GO:0005737">
    <property type="term" value="C:cytoplasm"/>
    <property type="evidence" value="ECO:0007669"/>
    <property type="project" value="TreeGrafter"/>
</dbReference>
<dbReference type="GO" id="GO:0004497">
    <property type="term" value="F:monooxygenase activity"/>
    <property type="evidence" value="ECO:0007669"/>
    <property type="project" value="UniProtKB-ARBA"/>
</dbReference>
<dbReference type="AlphaFoldDB" id="A0A9X4KX64"/>
<dbReference type="InterPro" id="IPR032466">
    <property type="entry name" value="Metal_Hydrolase"/>
</dbReference>
<dbReference type="GO" id="GO:0046872">
    <property type="term" value="F:metal ion binding"/>
    <property type="evidence" value="ECO:0007669"/>
    <property type="project" value="UniProtKB-KW"/>
</dbReference>
<dbReference type="InterPro" id="IPR036922">
    <property type="entry name" value="Rieske_2Fe-2S_sf"/>
</dbReference>
<dbReference type="Gene3D" id="2.102.10.10">
    <property type="entry name" value="Rieske [2Fe-2S] iron-sulphur domain"/>
    <property type="match status" value="1"/>
</dbReference>
<dbReference type="Pfam" id="PF00355">
    <property type="entry name" value="Rieske"/>
    <property type="match status" value="1"/>
</dbReference>
<evidence type="ECO:0000256" key="4">
    <source>
        <dbReference type="ARBA" id="ARBA00023014"/>
    </source>
</evidence>
<evidence type="ECO:0000256" key="2">
    <source>
        <dbReference type="ARBA" id="ARBA00022723"/>
    </source>
</evidence>
<keyword evidence="2" id="KW-0479">Metal-binding</keyword>
<proteinExistence type="predicted"/>
<dbReference type="PANTHER" id="PTHR21240:SF28">
    <property type="entry name" value="ISO-OROTATE DECARBOXYLASE (EUROFUNG)"/>
    <property type="match status" value="1"/>
</dbReference>
<dbReference type="GO" id="GO:0016787">
    <property type="term" value="F:hydrolase activity"/>
    <property type="evidence" value="ECO:0007669"/>
    <property type="project" value="InterPro"/>
</dbReference>
<evidence type="ECO:0000313" key="8">
    <source>
        <dbReference type="EMBL" id="MDG0809874.1"/>
    </source>
</evidence>
<accession>A0A9X4KX64</accession>
<feature type="region of interest" description="Disordered" evidence="6">
    <location>
        <begin position="344"/>
        <end position="411"/>
    </location>
</feature>
<gene>
    <name evidence="8" type="ORF">OMP40_11400</name>
</gene>
<dbReference type="InterPro" id="IPR032465">
    <property type="entry name" value="ACMSD"/>
</dbReference>
<feature type="domain" description="Rieske" evidence="7">
    <location>
        <begin position="407"/>
        <end position="517"/>
    </location>
</feature>
<evidence type="ECO:0000256" key="5">
    <source>
        <dbReference type="ARBA" id="ARBA00023239"/>
    </source>
</evidence>
<feature type="region of interest" description="Disordered" evidence="6">
    <location>
        <begin position="302"/>
        <end position="327"/>
    </location>
</feature>
<sequence length="526" mass="58617">MQTSQAETPSPADKKSKAKRPIIDCDIHQISGLEEIKPYLPRHYRELVEAYGPAYPGGMHFNGGVGGRMADAYPEEGGRAGSDLALMQRQHLDRYNVAYGILTGEGYGMQATINYDYAAATCSAINDYTIEHWLSRDSRLRGSVMIPKQEPRLAAKEIDRVGGRADMVQVIVCNGATLPYGNRYYDPIYEACVRHNLPFTIHVGLEGEGINSPPTGAGYVTNYIETRCARPSTMAAHLASFIFEGTFERFPTLRVVLQEAGVLWLAPLLWKMDQEWKGLRVQTPWVRKRPSEYFREHVRVTTQADRRDAEPRLVRRPAGQHSRRRNADVLQRLSALGLRFAQAGAAPACRRPGGPGLLRQRSRTVRSADAREGGGRMSATEQEQQRPDPRAASPDPRRPASSSGKRFRAARVAEIPPGARKIVEVEGRSIGVYNIQGAYHALRNVCPHQGAELCKGLVTAAVVSSGPGDFRFEREGEIVRCPWHQWEFDIKTGCMVVDGKVRTKSYEVTVEKFGVSVEEDYVMIHL</sequence>
<keyword evidence="1" id="KW-0001">2Fe-2S</keyword>
<feature type="compositionally biased region" description="Basic and acidic residues" evidence="6">
    <location>
        <begin position="302"/>
        <end position="313"/>
    </location>
</feature>
<dbReference type="GO" id="GO:0019748">
    <property type="term" value="P:secondary metabolic process"/>
    <property type="evidence" value="ECO:0007669"/>
    <property type="project" value="TreeGrafter"/>
</dbReference>
<protein>
    <submittedName>
        <fullName evidence="8">Amidohydrolase family protein</fullName>
    </submittedName>
</protein>
<dbReference type="EMBL" id="JAPDIA010000003">
    <property type="protein sequence ID" value="MDG0809874.1"/>
    <property type="molecule type" value="Genomic_DNA"/>
</dbReference>
<dbReference type="GO" id="GO:0051537">
    <property type="term" value="F:2 iron, 2 sulfur cluster binding"/>
    <property type="evidence" value="ECO:0007669"/>
    <property type="project" value="UniProtKB-KW"/>
</dbReference>
<comment type="caution">
    <text evidence="8">The sequence shown here is derived from an EMBL/GenBank/DDBJ whole genome shotgun (WGS) entry which is preliminary data.</text>
</comment>
<dbReference type="Gene3D" id="3.20.20.140">
    <property type="entry name" value="Metal-dependent hydrolases"/>
    <property type="match status" value="1"/>
</dbReference>
<dbReference type="SUPFAM" id="SSF50022">
    <property type="entry name" value="ISP domain"/>
    <property type="match status" value="1"/>
</dbReference>